<proteinExistence type="predicted"/>
<dbReference type="SUPFAM" id="SSF54631">
    <property type="entry name" value="CBS-domain pair"/>
    <property type="match status" value="1"/>
</dbReference>
<dbReference type="AlphaFoldDB" id="A0A7D5BEH5"/>
<keyword evidence="1" id="KW-0129">CBS domain</keyword>
<dbReference type="Gene3D" id="3.10.580.10">
    <property type="entry name" value="CBS-domain"/>
    <property type="match status" value="1"/>
</dbReference>
<dbReference type="Pfam" id="PF00571">
    <property type="entry name" value="CBS"/>
    <property type="match status" value="1"/>
</dbReference>
<dbReference type="EMBL" id="MT520815">
    <property type="protein sequence ID" value="QKW93755.1"/>
    <property type="molecule type" value="Genomic_DNA"/>
</dbReference>
<dbReference type="PROSITE" id="PS51371">
    <property type="entry name" value="CBS"/>
    <property type="match status" value="1"/>
</dbReference>
<evidence type="ECO:0000256" key="1">
    <source>
        <dbReference type="PROSITE-ProRule" id="PRU00703"/>
    </source>
</evidence>
<accession>A0A7D5BEH5</accession>
<sequence length="116" mass="13031">MAFFLEVPVTRRAVEPQVVAMPDIILYPRDTVMRALEVMHRYGVHLLPVVDERHGEVLGHVTEEELHRIWSTLPLARMSEILTARAAIASEGIAGERPSRLVFVPAGQGSRSTWVH</sequence>
<dbReference type="InterPro" id="IPR046342">
    <property type="entry name" value="CBS_dom_sf"/>
</dbReference>
<dbReference type="SMART" id="SM00116">
    <property type="entry name" value="CBS"/>
    <property type="match status" value="1"/>
</dbReference>
<reference evidence="3" key="1">
    <citation type="journal article" date="2020" name="Molecules">
        <title>2-Hydroxysorangiadenosine: Structure and Biosynthesis of a Myxobacterial Sesquiterpene-Nucleoside.</title>
        <authorList>
            <person name="Okoth D.A."/>
            <person name="Hug J.J."/>
            <person name="Garcia R."/>
            <person name="Sproer C."/>
            <person name="Overmann J."/>
            <person name="Muller R."/>
        </authorList>
    </citation>
    <scope>NUCLEOTIDE SEQUENCE</scope>
    <source>
        <strain evidence="3">MCy10943</strain>
    </source>
</reference>
<evidence type="ECO:0000313" key="3">
    <source>
        <dbReference type="EMBL" id="QKW93755.1"/>
    </source>
</evidence>
<protein>
    <submittedName>
        <fullName evidence="3">CBS domain-containing protein</fullName>
    </submittedName>
</protein>
<feature type="domain" description="CBS" evidence="2">
    <location>
        <begin position="18"/>
        <end position="77"/>
    </location>
</feature>
<name>A0A7D5BEH5_9BACT</name>
<dbReference type="InterPro" id="IPR000644">
    <property type="entry name" value="CBS_dom"/>
</dbReference>
<organism evidence="3">
    <name type="scientific">Vitiosangium cumulatum</name>
    <dbReference type="NCBI Taxonomy" id="1867796"/>
    <lineage>
        <taxon>Bacteria</taxon>
        <taxon>Pseudomonadati</taxon>
        <taxon>Myxococcota</taxon>
        <taxon>Myxococcia</taxon>
        <taxon>Myxococcales</taxon>
        <taxon>Cystobacterineae</taxon>
        <taxon>Archangiaceae</taxon>
        <taxon>Vitiosangium</taxon>
    </lineage>
</organism>
<evidence type="ECO:0000259" key="2">
    <source>
        <dbReference type="PROSITE" id="PS51371"/>
    </source>
</evidence>